<dbReference type="InterPro" id="IPR003409">
    <property type="entry name" value="MORN"/>
</dbReference>
<dbReference type="GeneID" id="24919161"/>
<dbReference type="Proteomes" id="UP000008312">
    <property type="component" value="Unassembled WGS sequence"/>
</dbReference>
<evidence type="ECO:0008006" key="4">
    <source>
        <dbReference type="Google" id="ProtNLM"/>
    </source>
</evidence>
<dbReference type="Gene3D" id="3.80.10.10">
    <property type="entry name" value="Ribonuclease Inhibitor"/>
    <property type="match status" value="1"/>
</dbReference>
<dbReference type="Gene3D" id="2.20.110.10">
    <property type="entry name" value="Histone H3 K4-specific methyltransferase SET7/9 N-terminal domain"/>
    <property type="match status" value="2"/>
</dbReference>
<protein>
    <recommendedName>
        <fullName evidence="4">MORN repeat protein</fullName>
    </recommendedName>
</protein>
<evidence type="ECO:0000256" key="1">
    <source>
        <dbReference type="ARBA" id="ARBA00022737"/>
    </source>
</evidence>
<accession>D8M1A0</accession>
<dbReference type="Pfam" id="PF02493">
    <property type="entry name" value="MORN"/>
    <property type="match status" value="2"/>
</dbReference>
<name>D8M1A0_BLAHO</name>
<dbReference type="AlphaFoldDB" id="D8M1A0"/>
<dbReference type="PANTHER" id="PTHR43215">
    <property type="entry name" value="RADIAL SPOKE HEAD 1 HOMOLOG"/>
    <property type="match status" value="1"/>
</dbReference>
<dbReference type="EMBL" id="FN668645">
    <property type="protein sequence ID" value="CBK21839.2"/>
    <property type="molecule type" value="Genomic_DNA"/>
</dbReference>
<reference evidence="2" key="1">
    <citation type="submission" date="2010-02" db="EMBL/GenBank/DDBJ databases">
        <title>Sequencing and annotation of the Blastocystis hominis genome.</title>
        <authorList>
            <person name="Wincker P."/>
        </authorList>
    </citation>
    <scope>NUCLEOTIDE SEQUENCE</scope>
    <source>
        <strain evidence="2">Singapore isolate B</strain>
    </source>
</reference>
<organism evidence="2">
    <name type="scientific">Blastocystis hominis</name>
    <dbReference type="NCBI Taxonomy" id="12968"/>
    <lineage>
        <taxon>Eukaryota</taxon>
        <taxon>Sar</taxon>
        <taxon>Stramenopiles</taxon>
        <taxon>Bigyra</taxon>
        <taxon>Opalozoa</taxon>
        <taxon>Opalinata</taxon>
        <taxon>Blastocystidae</taxon>
        <taxon>Blastocystis</taxon>
    </lineage>
</organism>
<proteinExistence type="predicted"/>
<sequence>MTGEMMDGVLEGYCQIFEPDKGLVFEGNWSNNMRCGTCVEYDYECVSFQGNYRNDKRNGYGWEYDQDELQREGVWIDGVYQQAYRIVWEENFVGVGLGMHITLTDNDTHITTVRWEDGKCNGRALTYSKNENRVIQERVYMHGDDIDVVPISQPAARRGVLKFPNGSTWEGDISLDAACGEGSLFSPEGTLLYRGGMFRNRRFGRGTSFHPNGQPAFEGLWSEDVRMGDGRSFTERGEVEKEGVWVDDAFAERVLDVPSGTDAVRCTVLLRELSVGDNALNEVVELDFRRFALLERVRIGANSLKELGELNFSNLQRLRSVEIGEDACTLCARLISPLHAPKERQDLQAKSLSLNEGRVREEMKRMVIANCPALESVVLERNACSDFLNCTIEGGRGESA</sequence>
<dbReference type="PANTHER" id="PTHR43215:SF14">
    <property type="entry name" value="RADIAL SPOKE HEAD 1 HOMOLOG"/>
    <property type="match status" value="1"/>
</dbReference>
<dbReference type="InterPro" id="IPR032675">
    <property type="entry name" value="LRR_dom_sf"/>
</dbReference>
<evidence type="ECO:0000313" key="2">
    <source>
        <dbReference type="EMBL" id="CBK21839.2"/>
    </source>
</evidence>
<dbReference type="InParanoid" id="D8M1A0"/>
<dbReference type="SUPFAM" id="SSF82185">
    <property type="entry name" value="Histone H3 K4-specific methyltransferase SET7/9 N-terminal domain"/>
    <property type="match status" value="2"/>
</dbReference>
<keyword evidence="1" id="KW-0677">Repeat</keyword>
<gene>
    <name evidence="2" type="ORF">GSBLH_T00001943001</name>
</gene>
<dbReference type="OrthoDB" id="437960at2759"/>
<keyword evidence="3" id="KW-1185">Reference proteome</keyword>
<dbReference type="RefSeq" id="XP_012895887.1">
    <property type="nucleotide sequence ID" value="XM_013040433.1"/>
</dbReference>
<evidence type="ECO:0000313" key="3">
    <source>
        <dbReference type="Proteomes" id="UP000008312"/>
    </source>
</evidence>